<dbReference type="PANTHER" id="PTHR46412:SF6">
    <property type="entry name" value="TRANSCRIPTION FACTOR BIM2"/>
    <property type="match status" value="1"/>
</dbReference>
<feature type="region of interest" description="Disordered" evidence="3">
    <location>
        <begin position="522"/>
        <end position="562"/>
    </location>
</feature>
<feature type="region of interest" description="Disordered" evidence="3">
    <location>
        <begin position="156"/>
        <end position="275"/>
    </location>
</feature>
<dbReference type="InterPro" id="IPR011598">
    <property type="entry name" value="bHLH_dom"/>
</dbReference>
<feature type="compositionally biased region" description="Basic and acidic residues" evidence="3">
    <location>
        <begin position="549"/>
        <end position="562"/>
    </location>
</feature>
<dbReference type="Proteomes" id="UP001141806">
    <property type="component" value="Unassembled WGS sequence"/>
</dbReference>
<feature type="region of interest" description="Disordered" evidence="3">
    <location>
        <begin position="1"/>
        <end position="37"/>
    </location>
</feature>
<dbReference type="GO" id="GO:0006351">
    <property type="term" value="P:DNA-templated transcription"/>
    <property type="evidence" value="ECO:0007669"/>
    <property type="project" value="InterPro"/>
</dbReference>
<keyword evidence="1" id="KW-0805">Transcription regulation</keyword>
<feature type="region of interest" description="Disordered" evidence="3">
    <location>
        <begin position="436"/>
        <end position="463"/>
    </location>
</feature>
<accession>A0A9Q0KQD4</accession>
<dbReference type="AlphaFoldDB" id="A0A9Q0KQD4"/>
<evidence type="ECO:0000256" key="3">
    <source>
        <dbReference type="SAM" id="MobiDB-lite"/>
    </source>
</evidence>
<feature type="domain" description="BHLH" evidence="4">
    <location>
        <begin position="259"/>
        <end position="309"/>
    </location>
</feature>
<evidence type="ECO:0000313" key="6">
    <source>
        <dbReference type="Proteomes" id="UP001141806"/>
    </source>
</evidence>
<dbReference type="Gene3D" id="4.10.280.10">
    <property type="entry name" value="Helix-loop-helix DNA-binding domain"/>
    <property type="match status" value="1"/>
</dbReference>
<comment type="caution">
    <text evidence="5">The sequence shown here is derived from an EMBL/GenBank/DDBJ whole genome shotgun (WGS) entry which is preliminary data.</text>
</comment>
<protein>
    <recommendedName>
        <fullName evidence="4">BHLH domain-containing protein</fullName>
    </recommendedName>
</protein>
<keyword evidence="2" id="KW-0804">Transcription</keyword>
<gene>
    <name evidence="5" type="ORF">NE237_007605</name>
</gene>
<reference evidence="5" key="1">
    <citation type="journal article" date="2023" name="Plant J.">
        <title>The genome of the king protea, Protea cynaroides.</title>
        <authorList>
            <person name="Chang J."/>
            <person name="Duong T.A."/>
            <person name="Schoeman C."/>
            <person name="Ma X."/>
            <person name="Roodt D."/>
            <person name="Barker N."/>
            <person name="Li Z."/>
            <person name="Van de Peer Y."/>
            <person name="Mizrachi E."/>
        </authorList>
    </citation>
    <scope>NUCLEOTIDE SEQUENCE</scope>
    <source>
        <tissue evidence="5">Young leaves</tissue>
    </source>
</reference>
<dbReference type="InterPro" id="IPR044295">
    <property type="entry name" value="BIM1/2/3"/>
</dbReference>
<evidence type="ECO:0000256" key="1">
    <source>
        <dbReference type="ARBA" id="ARBA00023015"/>
    </source>
</evidence>
<dbReference type="SUPFAM" id="SSF47459">
    <property type="entry name" value="HLH, helix-loop-helix DNA-binding domain"/>
    <property type="match status" value="1"/>
</dbReference>
<evidence type="ECO:0000259" key="4">
    <source>
        <dbReference type="PROSITE" id="PS50888"/>
    </source>
</evidence>
<dbReference type="SMART" id="SM00353">
    <property type="entry name" value="HLH"/>
    <property type="match status" value="1"/>
</dbReference>
<organism evidence="5 6">
    <name type="scientific">Protea cynaroides</name>
    <dbReference type="NCBI Taxonomy" id="273540"/>
    <lineage>
        <taxon>Eukaryota</taxon>
        <taxon>Viridiplantae</taxon>
        <taxon>Streptophyta</taxon>
        <taxon>Embryophyta</taxon>
        <taxon>Tracheophyta</taxon>
        <taxon>Spermatophyta</taxon>
        <taxon>Magnoliopsida</taxon>
        <taxon>Proteales</taxon>
        <taxon>Proteaceae</taxon>
        <taxon>Protea</taxon>
    </lineage>
</organism>
<dbReference type="EMBL" id="JAMYWD010000004">
    <property type="protein sequence ID" value="KAJ4974431.1"/>
    <property type="molecule type" value="Genomic_DNA"/>
</dbReference>
<dbReference type="Pfam" id="PF00010">
    <property type="entry name" value="HLH"/>
    <property type="match status" value="1"/>
</dbReference>
<dbReference type="CDD" id="cd11453">
    <property type="entry name" value="bHLH_AtBIM_like"/>
    <property type="match status" value="1"/>
</dbReference>
<feature type="compositionally biased region" description="Low complexity" evidence="3">
    <location>
        <begin position="184"/>
        <end position="208"/>
    </location>
</feature>
<proteinExistence type="predicted"/>
<evidence type="ECO:0000313" key="5">
    <source>
        <dbReference type="EMBL" id="KAJ4974431.1"/>
    </source>
</evidence>
<feature type="compositionally biased region" description="Polar residues" evidence="3">
    <location>
        <begin position="443"/>
        <end position="461"/>
    </location>
</feature>
<feature type="compositionally biased region" description="Basic and acidic residues" evidence="3">
    <location>
        <begin position="265"/>
        <end position="275"/>
    </location>
</feature>
<dbReference type="InterPro" id="IPR036638">
    <property type="entry name" value="HLH_DNA-bd_sf"/>
</dbReference>
<dbReference type="GO" id="GO:0003700">
    <property type="term" value="F:DNA-binding transcription factor activity"/>
    <property type="evidence" value="ECO:0007669"/>
    <property type="project" value="InterPro"/>
</dbReference>
<keyword evidence="6" id="KW-1185">Reference proteome</keyword>
<feature type="compositionally biased region" description="Basic and acidic residues" evidence="3">
    <location>
        <begin position="158"/>
        <end position="172"/>
    </location>
</feature>
<evidence type="ECO:0000256" key="2">
    <source>
        <dbReference type="ARBA" id="ARBA00023163"/>
    </source>
</evidence>
<dbReference type="PANTHER" id="PTHR46412">
    <property type="entry name" value="BES1-INTERACTING MYC-LIKE PROTEIN"/>
    <property type="match status" value="1"/>
</dbReference>
<dbReference type="PROSITE" id="PS50888">
    <property type="entry name" value="BHLH"/>
    <property type="match status" value="1"/>
</dbReference>
<feature type="compositionally biased region" description="Basic and acidic residues" evidence="3">
    <location>
        <begin position="231"/>
        <end position="250"/>
    </location>
</feature>
<name>A0A9Q0KQD4_9MAGN</name>
<dbReference type="GO" id="GO:0046983">
    <property type="term" value="F:protein dimerization activity"/>
    <property type="evidence" value="ECO:0007669"/>
    <property type="project" value="InterPro"/>
</dbReference>
<dbReference type="OrthoDB" id="690068at2759"/>
<sequence length="562" mass="62075">MELPQPRPFGTEGNKQTHDFLSPYSLSPLQHQDPKPISGIYLKTHDFLQPLERAGKNDANDENTVENEKNSTVVEKLPLSTVASMGHVLPGGIGTYSISHISNITQRVPKPEGIVYGTERNGESSKPNSNCSSYSSGEAFTLWGESFVKENGAAMKDTTAERERHATKELAEKLGPWSTERTTQSPFIHRSSFSSQSSSKSAGQKNQSFMEMMRSASRGPHEEEEDDDEEFFLKKDGPPQKGDLTVKPDGKSTAQKPVTPRSKHSATEQRRRSKINDRFQILRELIPNSDQKRDKASFLLEVIEYIQSLQESVHKYKQLYPGWDPELTKLTPWKNSHGPGESMIDHSRAMKNDPGPGLMFAGKFDENNVAMTPTMPPTAQNVVESDLSTGAAYRPMDHHTDLVDKSVPLSIPMQSNMFAPVGQSGGLAQLPLRPMSDGEDMSAQPQSQLWQNKPCTTTGDTPNPHEDLIVEGGTINISSVYSEGLLNSLTQALQHSGVDLAQATISVQIDLRKRAINRLATMTSSAKDQEDHSGNQATAHYRVASSGEDSDHPQKRLKTERS</sequence>